<gene>
    <name evidence="4" type="ORF">GOP47_0015608</name>
</gene>
<evidence type="ECO:0008006" key="6">
    <source>
        <dbReference type="Google" id="ProtNLM"/>
    </source>
</evidence>
<dbReference type="Gene3D" id="1.25.40.10">
    <property type="entry name" value="Tetratricopeptide repeat domain"/>
    <property type="match status" value="4"/>
</dbReference>
<dbReference type="Proteomes" id="UP000886520">
    <property type="component" value="Chromosome 15"/>
</dbReference>
<feature type="repeat" description="PPR" evidence="2">
    <location>
        <begin position="320"/>
        <end position="354"/>
    </location>
</feature>
<dbReference type="PANTHER" id="PTHR47926">
    <property type="entry name" value="PENTATRICOPEPTIDE REPEAT-CONTAINING PROTEIN"/>
    <property type="match status" value="1"/>
</dbReference>
<dbReference type="GO" id="GO:0009451">
    <property type="term" value="P:RNA modification"/>
    <property type="evidence" value="ECO:0007669"/>
    <property type="project" value="InterPro"/>
</dbReference>
<feature type="repeat" description="PPR" evidence="2">
    <location>
        <begin position="188"/>
        <end position="222"/>
    </location>
</feature>
<dbReference type="Pfam" id="PF13812">
    <property type="entry name" value="PPR_3"/>
    <property type="match status" value="1"/>
</dbReference>
<dbReference type="Pfam" id="PF13041">
    <property type="entry name" value="PPR_2"/>
    <property type="match status" value="1"/>
</dbReference>
<comment type="caution">
    <text evidence="4">The sequence shown here is derived from an EMBL/GenBank/DDBJ whole genome shotgun (WGS) entry which is preliminary data.</text>
</comment>
<dbReference type="InterPro" id="IPR002885">
    <property type="entry name" value="PPR_rpt"/>
</dbReference>
<dbReference type="InterPro" id="IPR046960">
    <property type="entry name" value="PPR_At4g14850-like_plant"/>
</dbReference>
<feature type="repeat" description="PPR" evidence="2">
    <location>
        <begin position="118"/>
        <end position="152"/>
    </location>
</feature>
<evidence type="ECO:0000313" key="4">
    <source>
        <dbReference type="EMBL" id="KAI5069307.1"/>
    </source>
</evidence>
<dbReference type="FunFam" id="1.25.40.10:FF:000031">
    <property type="entry name" value="Pentatricopeptide repeat-containing protein mitochondrial"/>
    <property type="match status" value="2"/>
</dbReference>
<organism evidence="4 5">
    <name type="scientific">Adiantum capillus-veneris</name>
    <name type="common">Maidenhair fern</name>
    <dbReference type="NCBI Taxonomy" id="13818"/>
    <lineage>
        <taxon>Eukaryota</taxon>
        <taxon>Viridiplantae</taxon>
        <taxon>Streptophyta</taxon>
        <taxon>Embryophyta</taxon>
        <taxon>Tracheophyta</taxon>
        <taxon>Polypodiopsida</taxon>
        <taxon>Polypodiidae</taxon>
        <taxon>Polypodiales</taxon>
        <taxon>Pteridineae</taxon>
        <taxon>Pteridaceae</taxon>
        <taxon>Vittarioideae</taxon>
        <taxon>Adiantum</taxon>
    </lineage>
</organism>
<evidence type="ECO:0000256" key="1">
    <source>
        <dbReference type="ARBA" id="ARBA00022737"/>
    </source>
</evidence>
<proteinExistence type="predicted"/>
<dbReference type="OrthoDB" id="185373at2759"/>
<dbReference type="GO" id="GO:0003723">
    <property type="term" value="F:RNA binding"/>
    <property type="evidence" value="ECO:0007669"/>
    <property type="project" value="InterPro"/>
</dbReference>
<dbReference type="EMBL" id="JABFUD020000015">
    <property type="protein sequence ID" value="KAI5069307.1"/>
    <property type="molecule type" value="Genomic_DNA"/>
</dbReference>
<accession>A0A9D4ZCS7</accession>
<dbReference type="NCBIfam" id="TIGR00756">
    <property type="entry name" value="PPR"/>
    <property type="match status" value="6"/>
</dbReference>
<feature type="repeat" description="PPR" evidence="2">
    <location>
        <begin position="424"/>
        <end position="454"/>
    </location>
</feature>
<dbReference type="InterPro" id="IPR011990">
    <property type="entry name" value="TPR-like_helical_dom_sf"/>
</dbReference>
<feature type="signal peptide" evidence="3">
    <location>
        <begin position="1"/>
        <end position="22"/>
    </location>
</feature>
<evidence type="ECO:0000313" key="5">
    <source>
        <dbReference type="Proteomes" id="UP000886520"/>
    </source>
</evidence>
<dbReference type="Pfam" id="PF01535">
    <property type="entry name" value="PPR"/>
    <property type="match status" value="3"/>
</dbReference>
<dbReference type="PROSITE" id="PS51375">
    <property type="entry name" value="PPR"/>
    <property type="match status" value="4"/>
</dbReference>
<sequence length="534" mass="59305">MHMPLPWCFLALTHSSLRHGCALPALQSCITFYRRFSALLPFKDQQSTPMSWDSIHSLLQDCAHHETNISFLRKAHVLLTNSGLTAIAYIGDYLIRLFTTCKCLSDAHQVFCKVSQPTVYTWHAIISAHMKLGESERGLELYLRMQQEGVKPNKFVFLCILKICGSEKGAKEGRLIHDQIIRSGHESDMPIQNTLVDMYSKCGSLEEACCIFDRLQERSIVSWGAMMAGYAAQGVGVAGLKTFRNMLSEDIKPSKLTFLGVLKACWIVGILAQGRVIHAQVIGHNFESGLVVANALIDMYAKCGSLDEARNVFDDISSKDGVSYNSMIQGYVQQELGLPALDLYSSMRQRRIRPNRVTFPTILKACSNVNALVEGREIHADVITRELDSDLTIQSALVDIHAGEVDEGRWYFTSMVHDYGMKPSTDHFNCMIDLFGRAGRLDDARDMFQSIPQQLDVNGWTALFTSCRMYGNKELGNECFAEAKSLDLSHLAGSCEKGGYNKGCSTLTVLIPAAASTSAYRTEASVLAPLAHDR</sequence>
<evidence type="ECO:0000256" key="2">
    <source>
        <dbReference type="PROSITE-ProRule" id="PRU00708"/>
    </source>
</evidence>
<feature type="chain" id="PRO_5039192691" description="Pentatricopeptide repeat-containing protein" evidence="3">
    <location>
        <begin position="23"/>
        <end position="534"/>
    </location>
</feature>
<keyword evidence="1" id="KW-0677">Repeat</keyword>
<evidence type="ECO:0000256" key="3">
    <source>
        <dbReference type="SAM" id="SignalP"/>
    </source>
</evidence>
<dbReference type="AlphaFoldDB" id="A0A9D4ZCS7"/>
<keyword evidence="3" id="KW-0732">Signal</keyword>
<dbReference type="Pfam" id="PF12854">
    <property type="entry name" value="PPR_1"/>
    <property type="match status" value="1"/>
</dbReference>
<name>A0A9D4ZCS7_ADICA</name>
<protein>
    <recommendedName>
        <fullName evidence="6">Pentatricopeptide repeat-containing protein</fullName>
    </recommendedName>
</protein>
<reference evidence="4" key="1">
    <citation type="submission" date="2021-01" db="EMBL/GenBank/DDBJ databases">
        <title>Adiantum capillus-veneris genome.</title>
        <authorList>
            <person name="Fang Y."/>
            <person name="Liao Q."/>
        </authorList>
    </citation>
    <scope>NUCLEOTIDE SEQUENCE</scope>
    <source>
        <strain evidence="4">H3</strain>
        <tissue evidence="4">Leaf</tissue>
    </source>
</reference>
<keyword evidence="5" id="KW-1185">Reference proteome</keyword>